<dbReference type="AlphaFoldDB" id="A0A6P6SG61"/>
<dbReference type="RefSeq" id="XP_027065127.1">
    <property type="nucleotide sequence ID" value="XM_027209326.1"/>
</dbReference>
<name>A0A6P6SG61_COFAR</name>
<evidence type="ECO:0000256" key="1">
    <source>
        <dbReference type="SAM" id="MobiDB-lite"/>
    </source>
</evidence>
<accession>A0A6P6SG61</accession>
<dbReference type="RefSeq" id="XP_071906996.1">
    <property type="nucleotide sequence ID" value="XM_072050895.1"/>
</dbReference>
<feature type="region of interest" description="Disordered" evidence="1">
    <location>
        <begin position="175"/>
        <end position="201"/>
    </location>
</feature>
<dbReference type="OrthoDB" id="1298653at2759"/>
<dbReference type="Proteomes" id="UP001652660">
    <property type="component" value="Chromosome 5c"/>
</dbReference>
<dbReference type="GeneID" id="113691118"/>
<evidence type="ECO:0000313" key="3">
    <source>
        <dbReference type="RefSeq" id="XP_027065127.1"/>
    </source>
</evidence>
<evidence type="ECO:0000313" key="2">
    <source>
        <dbReference type="Proteomes" id="UP001652660"/>
    </source>
</evidence>
<keyword evidence="2" id="KW-1185">Reference proteome</keyword>
<organism evidence="2 3">
    <name type="scientific">Coffea arabica</name>
    <name type="common">Arabian coffee</name>
    <dbReference type="NCBI Taxonomy" id="13443"/>
    <lineage>
        <taxon>Eukaryota</taxon>
        <taxon>Viridiplantae</taxon>
        <taxon>Streptophyta</taxon>
        <taxon>Embryophyta</taxon>
        <taxon>Tracheophyta</taxon>
        <taxon>Spermatophyta</taxon>
        <taxon>Magnoliopsida</taxon>
        <taxon>eudicotyledons</taxon>
        <taxon>Gunneridae</taxon>
        <taxon>Pentapetalae</taxon>
        <taxon>asterids</taxon>
        <taxon>lamiids</taxon>
        <taxon>Gentianales</taxon>
        <taxon>Rubiaceae</taxon>
        <taxon>Ixoroideae</taxon>
        <taxon>Gardenieae complex</taxon>
        <taxon>Bertiereae - Coffeeae clade</taxon>
        <taxon>Coffeeae</taxon>
        <taxon>Coffea</taxon>
    </lineage>
</organism>
<reference evidence="3" key="2">
    <citation type="submission" date="2025-04" db="UniProtKB">
        <authorList>
            <consortium name="RefSeq"/>
        </authorList>
    </citation>
    <scope>IDENTIFICATION</scope>
    <source>
        <tissue evidence="3 4">Leaves</tissue>
    </source>
</reference>
<sequence length="333" mass="38556">MRQFGFVQHIPAPCDTDWSLHQVDRRGRRNTDWTLKHYRHIQMWMDRASSIQEGELEEVPGEASLEYMTWYKQRTRLLIGNPSLRPLLPAGYQGIAPANEMMVDTLHRVYYRSLEALPHAEAISVPALTDIRDMCQSTMRAIGCEMRLKLLPLNPIMPLSMDEELQHVVPRARVRRATQEGSQRIHRGGRRRKHVQTDQNSVQNQILSQDEFVGDHMLNQETRDVGNEETTNEFNQTCDRTSEINLDQGQGDEHTEADTTHAQAGEHDLTHVQSDKHDQTHLEFDLQHQTQEHVDRNKCDTCKGRGKNQHLPLRPPSKRVRRQKLCYSGGILK</sequence>
<protein>
    <submittedName>
        <fullName evidence="3">Uncharacterized protein LOC113691118</fullName>
    </submittedName>
</protein>
<reference evidence="2" key="1">
    <citation type="journal article" date="2025" name="Foods">
        <title>Unveiling the Microbial Signatures of Arabica Coffee Cherries: Insights into Ripeness Specific Diversity, Functional Traits, and Implications for Quality and Safety.</title>
        <authorList>
            <consortium name="RefSeq"/>
            <person name="Tenea G.N."/>
            <person name="Cifuentes V."/>
            <person name="Reyes P."/>
            <person name="Cevallos-Vallejos M."/>
        </authorList>
    </citation>
    <scope>NUCLEOTIDE SEQUENCE [LARGE SCALE GENOMIC DNA]</scope>
</reference>
<proteinExistence type="predicted"/>
<gene>
    <name evidence="3 4" type="primary">LOC113691118</name>
</gene>
<feature type="compositionally biased region" description="Basic residues" evidence="1">
    <location>
        <begin position="184"/>
        <end position="194"/>
    </location>
</feature>
<evidence type="ECO:0000313" key="4">
    <source>
        <dbReference type="RefSeq" id="XP_071906996.1"/>
    </source>
</evidence>